<dbReference type="AlphaFoldDB" id="A0A398DZS1"/>
<dbReference type="EMBL" id="QXIY01000005">
    <property type="protein sequence ID" value="RIE17387.1"/>
    <property type="molecule type" value="Genomic_DNA"/>
</dbReference>
<keyword evidence="3" id="KW-1185">Reference proteome</keyword>
<reference evidence="2 3" key="1">
    <citation type="submission" date="2018-09" db="EMBL/GenBank/DDBJ databases">
        <title>Discovery and Ecogenomic Context for Candidatus Cryosericales, a Global Caldiserica Order Active in Thawing Permafrost.</title>
        <authorList>
            <person name="Martinez M.A."/>
            <person name="Woodcroft B.J."/>
            <person name="Ignacio Espinoza J.C."/>
            <person name="Zayed A."/>
            <person name="Singleton C.M."/>
            <person name="Boyd J."/>
            <person name="Li Y.-F."/>
            <person name="Purvine S."/>
            <person name="Maughan H."/>
            <person name="Hodgkins S.B."/>
            <person name="Anderson D."/>
            <person name="Sederholm M."/>
            <person name="Temperton B."/>
            <person name="Saleska S.R."/>
            <person name="Tyson G.W."/>
            <person name="Rich V.I."/>
        </authorList>
    </citation>
    <scope>NUCLEOTIDE SEQUENCE [LARGE SCALE GENOMIC DNA]</scope>
    <source>
        <strain evidence="2 3">SMC1</strain>
    </source>
</reference>
<protein>
    <submittedName>
        <fullName evidence="2">Uncharacterized protein</fullName>
    </submittedName>
</protein>
<evidence type="ECO:0000313" key="3">
    <source>
        <dbReference type="Proteomes" id="UP000266113"/>
    </source>
</evidence>
<feature type="transmembrane region" description="Helical" evidence="1">
    <location>
        <begin position="111"/>
        <end position="128"/>
    </location>
</feature>
<proteinExistence type="predicted"/>
<sequence length="146" mass="15788">MQRDPPMKQSLRVTFLELVAGVVLGGCMLLLGSWVGAKLGSGASSGWGDIIGALFGSVLAYPVGFVAGMWLVAWRLHFPHSLWRGIFGAVLGLLLVLLLAEPLRLNRDSRVMGTLLYLVPSVAALFGFNQSRAVTPSFPRRREPTP</sequence>
<accession>A0A398DZS1</accession>
<evidence type="ECO:0000256" key="1">
    <source>
        <dbReference type="SAM" id="Phobius"/>
    </source>
</evidence>
<evidence type="ECO:0000313" key="2">
    <source>
        <dbReference type="EMBL" id="RIE17387.1"/>
    </source>
</evidence>
<keyword evidence="1" id="KW-0812">Transmembrane</keyword>
<comment type="caution">
    <text evidence="2">The sequence shown here is derived from an EMBL/GenBank/DDBJ whole genome shotgun (WGS) entry which is preliminary data.</text>
</comment>
<gene>
    <name evidence="2" type="ORF">SMC1_01855</name>
</gene>
<keyword evidence="1" id="KW-0472">Membrane</keyword>
<keyword evidence="1" id="KW-1133">Transmembrane helix</keyword>
<dbReference type="Proteomes" id="UP000266113">
    <property type="component" value="Unassembled WGS sequence"/>
</dbReference>
<feature type="transmembrane region" description="Helical" evidence="1">
    <location>
        <begin position="50"/>
        <end position="74"/>
    </location>
</feature>
<organism evidence="2 3">
    <name type="scientific">Candidatus Cryosericum septentrionale</name>
    <dbReference type="NCBI Taxonomy" id="2290913"/>
    <lineage>
        <taxon>Bacteria</taxon>
        <taxon>Pseudomonadati</taxon>
        <taxon>Caldisericota/Cryosericota group</taxon>
        <taxon>Candidatus Cryosericota</taxon>
        <taxon>Candidatus Cryosericia</taxon>
        <taxon>Candidatus Cryosericales</taxon>
        <taxon>Candidatus Cryosericaceae</taxon>
        <taxon>Candidatus Cryosericum</taxon>
    </lineage>
</organism>
<feature type="transmembrane region" description="Helical" evidence="1">
    <location>
        <begin position="81"/>
        <end position="99"/>
    </location>
</feature>
<feature type="transmembrane region" description="Helical" evidence="1">
    <location>
        <begin position="12"/>
        <end position="35"/>
    </location>
</feature>
<name>A0A398DZS1_9BACT</name>